<dbReference type="InterPro" id="IPR011006">
    <property type="entry name" value="CheY-like_superfamily"/>
</dbReference>
<evidence type="ECO:0000256" key="4">
    <source>
        <dbReference type="ARBA" id="ARBA00023125"/>
    </source>
</evidence>
<evidence type="ECO:0000256" key="7">
    <source>
        <dbReference type="PROSITE-ProRule" id="PRU01091"/>
    </source>
</evidence>
<evidence type="ECO:0000256" key="3">
    <source>
        <dbReference type="ARBA" id="ARBA00023015"/>
    </source>
</evidence>
<accession>A0ABP8GSJ8</accession>
<dbReference type="EMBL" id="BAABFO010000006">
    <property type="protein sequence ID" value="GAA4329295.1"/>
    <property type="molecule type" value="Genomic_DNA"/>
</dbReference>
<comment type="caution">
    <text evidence="10">The sequence shown here is derived from an EMBL/GenBank/DDBJ whole genome shotgun (WGS) entry which is preliminary data.</text>
</comment>
<evidence type="ECO:0000259" key="9">
    <source>
        <dbReference type="PROSITE" id="PS51755"/>
    </source>
</evidence>
<evidence type="ECO:0000259" key="8">
    <source>
        <dbReference type="PROSITE" id="PS50110"/>
    </source>
</evidence>
<evidence type="ECO:0000256" key="2">
    <source>
        <dbReference type="ARBA" id="ARBA00023012"/>
    </source>
</evidence>
<sequence>MTEPHPRLLIVEDDAAIAANLYSYFEAKGFVVDAAYDGQSALYRLGTDGFDAILLDIGLPGADGMTVLHRLRNELALPTPVLLLTARDELGQKLTAFSEGADDYVTKPYALAEVEARVRALLKRASGEVANPVRRFHDLAFDARTRTVSVAGRPVRLTPKGARIVETLIRDPGRVVPRSQLEHALWGGDVPERDALRSQIHLLRKALADAGFDGLDTVHGQGYRLVAGKGAPA</sequence>
<keyword evidence="5" id="KW-0804">Transcription</keyword>
<evidence type="ECO:0000313" key="10">
    <source>
        <dbReference type="EMBL" id="GAA4329295.1"/>
    </source>
</evidence>
<dbReference type="RefSeq" id="WP_345248082.1">
    <property type="nucleotide sequence ID" value="NZ_BAABFO010000006.1"/>
</dbReference>
<dbReference type="PROSITE" id="PS51755">
    <property type="entry name" value="OMPR_PHOB"/>
    <property type="match status" value="1"/>
</dbReference>
<evidence type="ECO:0000256" key="1">
    <source>
        <dbReference type="ARBA" id="ARBA00022553"/>
    </source>
</evidence>
<dbReference type="Proteomes" id="UP001501671">
    <property type="component" value="Unassembled WGS sequence"/>
</dbReference>
<keyword evidence="3" id="KW-0805">Transcription regulation</keyword>
<evidence type="ECO:0000256" key="6">
    <source>
        <dbReference type="PROSITE-ProRule" id="PRU00169"/>
    </source>
</evidence>
<dbReference type="Gene3D" id="3.40.50.2300">
    <property type="match status" value="1"/>
</dbReference>
<reference evidence="11" key="1">
    <citation type="journal article" date="2019" name="Int. J. Syst. Evol. Microbiol.">
        <title>The Global Catalogue of Microorganisms (GCM) 10K type strain sequencing project: providing services to taxonomists for standard genome sequencing and annotation.</title>
        <authorList>
            <consortium name="The Broad Institute Genomics Platform"/>
            <consortium name="The Broad Institute Genome Sequencing Center for Infectious Disease"/>
            <person name="Wu L."/>
            <person name="Ma J."/>
        </authorList>
    </citation>
    <scope>NUCLEOTIDE SEQUENCE [LARGE SCALE GENOMIC DNA]</scope>
    <source>
        <strain evidence="11">JCM 17666</strain>
    </source>
</reference>
<feature type="domain" description="Response regulatory" evidence="8">
    <location>
        <begin position="7"/>
        <end position="122"/>
    </location>
</feature>
<dbReference type="InterPro" id="IPR001789">
    <property type="entry name" value="Sig_transdc_resp-reg_receiver"/>
</dbReference>
<protein>
    <submittedName>
        <fullName evidence="10">Response regulator transcription factor</fullName>
    </submittedName>
</protein>
<keyword evidence="2" id="KW-0902">Two-component regulatory system</keyword>
<feature type="modified residue" description="4-aspartylphosphate" evidence="6">
    <location>
        <position position="56"/>
    </location>
</feature>
<name>A0ABP8GSJ8_9BURK</name>
<dbReference type="SMART" id="SM00448">
    <property type="entry name" value="REC"/>
    <property type="match status" value="1"/>
</dbReference>
<keyword evidence="1 6" id="KW-0597">Phosphoprotein</keyword>
<dbReference type="PANTHER" id="PTHR48111:SF22">
    <property type="entry name" value="REGULATOR OF RPOS"/>
    <property type="match status" value="1"/>
</dbReference>
<organism evidence="10 11">
    <name type="scientific">Pigmentiphaga soli</name>
    <dbReference type="NCBI Taxonomy" id="1007095"/>
    <lineage>
        <taxon>Bacteria</taxon>
        <taxon>Pseudomonadati</taxon>
        <taxon>Pseudomonadota</taxon>
        <taxon>Betaproteobacteria</taxon>
        <taxon>Burkholderiales</taxon>
        <taxon>Alcaligenaceae</taxon>
        <taxon>Pigmentiphaga</taxon>
    </lineage>
</organism>
<feature type="DNA-binding region" description="OmpR/PhoB-type" evidence="7">
    <location>
        <begin position="131"/>
        <end position="227"/>
    </location>
</feature>
<dbReference type="SUPFAM" id="SSF52172">
    <property type="entry name" value="CheY-like"/>
    <property type="match status" value="1"/>
</dbReference>
<dbReference type="PROSITE" id="PS50110">
    <property type="entry name" value="RESPONSE_REGULATORY"/>
    <property type="match status" value="1"/>
</dbReference>
<dbReference type="SUPFAM" id="SSF46894">
    <property type="entry name" value="C-terminal effector domain of the bipartite response regulators"/>
    <property type="match status" value="1"/>
</dbReference>
<gene>
    <name evidence="10" type="ORF">GCM10023144_15910</name>
</gene>
<dbReference type="InterPro" id="IPR016032">
    <property type="entry name" value="Sig_transdc_resp-reg_C-effctor"/>
</dbReference>
<feature type="domain" description="OmpR/PhoB-type" evidence="9">
    <location>
        <begin position="131"/>
        <end position="227"/>
    </location>
</feature>
<dbReference type="CDD" id="cd00383">
    <property type="entry name" value="trans_reg_C"/>
    <property type="match status" value="1"/>
</dbReference>
<dbReference type="Pfam" id="PF00072">
    <property type="entry name" value="Response_reg"/>
    <property type="match status" value="1"/>
</dbReference>
<dbReference type="Pfam" id="PF00486">
    <property type="entry name" value="Trans_reg_C"/>
    <property type="match status" value="1"/>
</dbReference>
<keyword evidence="4 7" id="KW-0238">DNA-binding</keyword>
<dbReference type="InterPro" id="IPR036388">
    <property type="entry name" value="WH-like_DNA-bd_sf"/>
</dbReference>
<dbReference type="InterPro" id="IPR039420">
    <property type="entry name" value="WalR-like"/>
</dbReference>
<evidence type="ECO:0000313" key="11">
    <source>
        <dbReference type="Proteomes" id="UP001501671"/>
    </source>
</evidence>
<dbReference type="PANTHER" id="PTHR48111">
    <property type="entry name" value="REGULATOR OF RPOS"/>
    <property type="match status" value="1"/>
</dbReference>
<dbReference type="InterPro" id="IPR001867">
    <property type="entry name" value="OmpR/PhoB-type_DNA-bd"/>
</dbReference>
<dbReference type="SMART" id="SM00862">
    <property type="entry name" value="Trans_reg_C"/>
    <property type="match status" value="1"/>
</dbReference>
<dbReference type="Gene3D" id="1.10.10.10">
    <property type="entry name" value="Winged helix-like DNA-binding domain superfamily/Winged helix DNA-binding domain"/>
    <property type="match status" value="1"/>
</dbReference>
<proteinExistence type="predicted"/>
<keyword evidence="11" id="KW-1185">Reference proteome</keyword>
<evidence type="ECO:0000256" key="5">
    <source>
        <dbReference type="ARBA" id="ARBA00023163"/>
    </source>
</evidence>